<keyword evidence="6 9" id="KW-0472">Membrane</keyword>
<keyword evidence="7" id="KW-0325">Glycoprotein</keyword>
<dbReference type="Proteomes" id="UP001627154">
    <property type="component" value="Unassembled WGS sequence"/>
</dbReference>
<feature type="transmembrane region" description="Helical" evidence="9">
    <location>
        <begin position="369"/>
        <end position="387"/>
    </location>
</feature>
<evidence type="ECO:0000256" key="4">
    <source>
        <dbReference type="ARBA" id="ARBA00022692"/>
    </source>
</evidence>
<evidence type="ECO:0000259" key="10">
    <source>
        <dbReference type="PROSITE" id="PS50850"/>
    </source>
</evidence>
<keyword evidence="5 9" id="KW-1133">Transmembrane helix</keyword>
<evidence type="ECO:0000256" key="6">
    <source>
        <dbReference type="ARBA" id="ARBA00023136"/>
    </source>
</evidence>
<dbReference type="PANTHER" id="PTHR23503:SF127">
    <property type="entry name" value="FI08437P-RELATED"/>
    <property type="match status" value="1"/>
</dbReference>
<dbReference type="PROSITE" id="PS00217">
    <property type="entry name" value="SUGAR_TRANSPORT_2"/>
    <property type="match status" value="1"/>
</dbReference>
<dbReference type="PROSITE" id="PS00216">
    <property type="entry name" value="SUGAR_TRANSPORT_1"/>
    <property type="match status" value="1"/>
</dbReference>
<dbReference type="InterPro" id="IPR020846">
    <property type="entry name" value="MFS_dom"/>
</dbReference>
<feature type="transmembrane region" description="Helical" evidence="9">
    <location>
        <begin position="116"/>
        <end position="136"/>
    </location>
</feature>
<feature type="transmembrane region" description="Helical" evidence="9">
    <location>
        <begin position="459"/>
        <end position="479"/>
    </location>
</feature>
<comment type="similarity">
    <text evidence="8">Belongs to the major facilitator superfamily. Sugar transporter (TC 2.A.1.1) family.</text>
</comment>
<dbReference type="Gene3D" id="1.20.1250.20">
    <property type="entry name" value="MFS general substrate transporter like domains"/>
    <property type="match status" value="1"/>
</dbReference>
<comment type="subcellular location">
    <subcellularLocation>
        <location evidence="1">Cell membrane</location>
        <topology evidence="1">Multi-pass membrane protein</topology>
    </subcellularLocation>
</comment>
<dbReference type="GO" id="GO:1990539">
    <property type="term" value="P:fructose import across plasma membrane"/>
    <property type="evidence" value="ECO:0007669"/>
    <property type="project" value="UniProtKB-ARBA"/>
</dbReference>
<evidence type="ECO:0000256" key="1">
    <source>
        <dbReference type="ARBA" id="ARBA00004651"/>
    </source>
</evidence>
<dbReference type="GO" id="GO:0005886">
    <property type="term" value="C:plasma membrane"/>
    <property type="evidence" value="ECO:0007669"/>
    <property type="project" value="UniProtKB-SubCell"/>
</dbReference>
<feature type="transmembrane region" description="Helical" evidence="9">
    <location>
        <begin position="239"/>
        <end position="261"/>
    </location>
</feature>
<organism evidence="11 12">
    <name type="scientific">Trichogramma kaykai</name>
    <dbReference type="NCBI Taxonomy" id="54128"/>
    <lineage>
        <taxon>Eukaryota</taxon>
        <taxon>Metazoa</taxon>
        <taxon>Ecdysozoa</taxon>
        <taxon>Arthropoda</taxon>
        <taxon>Hexapoda</taxon>
        <taxon>Insecta</taxon>
        <taxon>Pterygota</taxon>
        <taxon>Neoptera</taxon>
        <taxon>Endopterygota</taxon>
        <taxon>Hymenoptera</taxon>
        <taxon>Apocrita</taxon>
        <taxon>Proctotrupomorpha</taxon>
        <taxon>Chalcidoidea</taxon>
        <taxon>Trichogrammatidae</taxon>
        <taxon>Trichogramma</taxon>
    </lineage>
</organism>
<dbReference type="EMBL" id="JBJJXI010000136">
    <property type="protein sequence ID" value="KAL3387587.1"/>
    <property type="molecule type" value="Genomic_DNA"/>
</dbReference>
<keyword evidence="12" id="KW-1185">Reference proteome</keyword>
<feature type="transmembrane region" description="Helical" evidence="9">
    <location>
        <begin position="394"/>
        <end position="414"/>
    </location>
</feature>
<protein>
    <recommendedName>
        <fullName evidence="10">Major facilitator superfamily (MFS) profile domain-containing protein</fullName>
    </recommendedName>
</protein>
<dbReference type="PANTHER" id="PTHR23503">
    <property type="entry name" value="SOLUTE CARRIER FAMILY 2"/>
    <property type="match status" value="1"/>
</dbReference>
<evidence type="ECO:0000256" key="9">
    <source>
        <dbReference type="SAM" id="Phobius"/>
    </source>
</evidence>
<evidence type="ECO:0000256" key="8">
    <source>
        <dbReference type="RuleBase" id="RU003346"/>
    </source>
</evidence>
<dbReference type="AlphaFoldDB" id="A0ABD2W3N7"/>
<feature type="transmembrane region" description="Helical" evidence="9">
    <location>
        <begin position="56"/>
        <end position="75"/>
    </location>
</feature>
<dbReference type="NCBIfam" id="TIGR00879">
    <property type="entry name" value="SP"/>
    <property type="match status" value="1"/>
</dbReference>
<feature type="transmembrane region" description="Helical" evidence="9">
    <location>
        <begin position="148"/>
        <end position="166"/>
    </location>
</feature>
<gene>
    <name evidence="11" type="ORF">TKK_016727</name>
</gene>
<dbReference type="PROSITE" id="PS50850">
    <property type="entry name" value="MFS"/>
    <property type="match status" value="1"/>
</dbReference>
<evidence type="ECO:0000256" key="5">
    <source>
        <dbReference type="ARBA" id="ARBA00022989"/>
    </source>
</evidence>
<dbReference type="InterPro" id="IPR036259">
    <property type="entry name" value="MFS_trans_sf"/>
</dbReference>
<dbReference type="InterPro" id="IPR005829">
    <property type="entry name" value="Sugar_transporter_CS"/>
</dbReference>
<evidence type="ECO:0000256" key="2">
    <source>
        <dbReference type="ARBA" id="ARBA00022448"/>
    </source>
</evidence>
<evidence type="ECO:0000313" key="11">
    <source>
        <dbReference type="EMBL" id="KAL3387587.1"/>
    </source>
</evidence>
<feature type="transmembrane region" description="Helical" evidence="9">
    <location>
        <begin position="326"/>
        <end position="349"/>
    </location>
</feature>
<dbReference type="InterPro" id="IPR003663">
    <property type="entry name" value="Sugar/inositol_transpt"/>
</dbReference>
<dbReference type="PRINTS" id="PR00171">
    <property type="entry name" value="SUGRTRNSPORT"/>
</dbReference>
<feature type="transmembrane region" description="Helical" evidence="9">
    <location>
        <begin position="172"/>
        <end position="193"/>
    </location>
</feature>
<dbReference type="FunFam" id="1.20.1250.20:FF:001511">
    <property type="entry name" value="Solute carrier family 2, facilitated glucose transporter member 5"/>
    <property type="match status" value="1"/>
</dbReference>
<keyword evidence="2 8" id="KW-0813">Transport</keyword>
<proteinExistence type="inferred from homology"/>
<evidence type="ECO:0000256" key="7">
    <source>
        <dbReference type="ARBA" id="ARBA00023180"/>
    </source>
</evidence>
<feature type="domain" description="Major facilitator superfamily (MFS) profile" evidence="10">
    <location>
        <begin position="66"/>
        <end position="513"/>
    </location>
</feature>
<comment type="caution">
    <text evidence="11">The sequence shown here is derived from an EMBL/GenBank/DDBJ whole genome shotgun (WGS) entry which is preliminary data.</text>
</comment>
<dbReference type="SUPFAM" id="SSF103473">
    <property type="entry name" value="MFS general substrate transporter"/>
    <property type="match status" value="1"/>
</dbReference>
<keyword evidence="4 9" id="KW-0812">Transmembrane</keyword>
<accession>A0ABD2W3N7</accession>
<evidence type="ECO:0000313" key="12">
    <source>
        <dbReference type="Proteomes" id="UP001627154"/>
    </source>
</evidence>
<dbReference type="InterPro" id="IPR005828">
    <property type="entry name" value="MFS_sugar_transport-like"/>
</dbReference>
<feature type="transmembrane region" description="Helical" evidence="9">
    <location>
        <begin position="205"/>
        <end position="227"/>
    </location>
</feature>
<keyword evidence="3" id="KW-1003">Cell membrane</keyword>
<sequence>MDSQENEPLRVNGNGTIGANNDNVADSEVSVLHKSGGIKIVTDNNKNKKEAENQPGGWTCLLIIASITGCLGSALPAGYNIGSMGNAASIMKQFCNESVHYQFGMNTPLSETSLEILWSAIVSIFLIGGVTGSLTAGDLADRIGRKRALIVGNIFGILGAILFWITPVSNSVIPFMLGRILVGISGGLATSLLPTYMTEVAPIKLRGAVGVLCQLGITCGVLLGQIAGLGSVLGTKDHWHYMLAAFAPFCIVSSLILVTLLPETPKYLYVVKGKKEDAIKVLSSFRNTDRVLLHKEIDDLEIELTTQSSNTSWTISRLFKEPTLKLPLMLVCFLQLGQQLSGVNAVFYYSNEIFKKADLDVKTSQYATVGTGIINVAMALISVPMMSRFGRRTLFLVSASTSIACLLVLSASVAMIDVSFMKWICMAAVLAFVLFYGIGLGPIPYFIGSELFDVGPRSAAMSVGSMCNWGGNFIVGMTFTLLQKYLGWGSFFFFIFCTLMLALFCRIYMPETRGKPTHEIAESVSYGLHSRPNIPSTPVYPSV</sequence>
<dbReference type="GO" id="GO:0005353">
    <property type="term" value="F:fructose transmembrane transporter activity"/>
    <property type="evidence" value="ECO:0007669"/>
    <property type="project" value="UniProtKB-ARBA"/>
</dbReference>
<dbReference type="Pfam" id="PF00083">
    <property type="entry name" value="Sugar_tr"/>
    <property type="match status" value="1"/>
</dbReference>
<feature type="transmembrane region" description="Helical" evidence="9">
    <location>
        <begin position="420"/>
        <end position="447"/>
    </location>
</feature>
<name>A0ABD2W3N7_9HYME</name>
<dbReference type="InterPro" id="IPR045263">
    <property type="entry name" value="GLUT"/>
</dbReference>
<feature type="transmembrane region" description="Helical" evidence="9">
    <location>
        <begin position="485"/>
        <end position="505"/>
    </location>
</feature>
<reference evidence="11 12" key="1">
    <citation type="journal article" date="2024" name="bioRxiv">
        <title>A reference genome for Trichogramma kaykai: A tiny desert-dwelling parasitoid wasp with competing sex-ratio distorters.</title>
        <authorList>
            <person name="Culotta J."/>
            <person name="Lindsey A.R."/>
        </authorList>
    </citation>
    <scope>NUCLEOTIDE SEQUENCE [LARGE SCALE GENOMIC DNA]</scope>
    <source>
        <strain evidence="11 12">KSX58</strain>
    </source>
</reference>
<evidence type="ECO:0000256" key="3">
    <source>
        <dbReference type="ARBA" id="ARBA00022475"/>
    </source>
</evidence>